<comment type="caution">
    <text evidence="8">The sequence shown here is derived from an EMBL/GenBank/DDBJ whole genome shotgun (WGS) entry which is preliminary data.</text>
</comment>
<name>A0A3S2VR49_9HYPH</name>
<evidence type="ECO:0000259" key="7">
    <source>
        <dbReference type="Pfam" id="PF16822"/>
    </source>
</evidence>
<evidence type="ECO:0000256" key="4">
    <source>
        <dbReference type="ARBA" id="ARBA00022729"/>
    </source>
</evidence>
<comment type="pathway">
    <text evidence="2">Glycan biosynthesis; alginate biosynthesis.</text>
</comment>
<feature type="domain" description="AlgX/AlgJ SGNH hydrolase-like" evidence="7">
    <location>
        <begin position="2"/>
        <end position="141"/>
    </location>
</feature>
<keyword evidence="4" id="KW-0732">Signal</keyword>
<dbReference type="OrthoDB" id="5243588at2"/>
<evidence type="ECO:0000256" key="6">
    <source>
        <dbReference type="ARBA" id="ARBA00022841"/>
    </source>
</evidence>
<keyword evidence="3" id="KW-0808">Transferase</keyword>
<comment type="subcellular location">
    <subcellularLocation>
        <location evidence="1">Periplasm</location>
    </subcellularLocation>
</comment>
<organism evidence="8 9">
    <name type="scientific">Methylobacterium oryzihabitans</name>
    <dbReference type="NCBI Taxonomy" id="2499852"/>
    <lineage>
        <taxon>Bacteria</taxon>
        <taxon>Pseudomonadati</taxon>
        <taxon>Pseudomonadota</taxon>
        <taxon>Alphaproteobacteria</taxon>
        <taxon>Hyphomicrobiales</taxon>
        <taxon>Methylobacteriaceae</taxon>
        <taxon>Methylobacterium</taxon>
    </lineage>
</organism>
<dbReference type="GO" id="GO:0042121">
    <property type="term" value="P:alginic acid biosynthetic process"/>
    <property type="evidence" value="ECO:0007669"/>
    <property type="project" value="UniProtKB-UniPathway"/>
</dbReference>
<gene>
    <name evidence="8" type="ORF">EOE48_20225</name>
</gene>
<evidence type="ECO:0000256" key="5">
    <source>
        <dbReference type="ARBA" id="ARBA00022764"/>
    </source>
</evidence>
<sequence>MVHAGRDGWLFLVGGSNDVLGQYRHSWAAWRQTWGWRRLLARRARRFRQLGIAYRHLVVPEKLTVLDDRLDGLALDAAAAPAVRLRRALRLTPAAGCLVDLVGPLRAARETGDLYLRTDTHWSHDGCFVAYAALCRHLGTAPREDLRDGCAASEIEVCGDLGLKLRPWRWEALRVRAIRRDAVLSETNALVRDFEAAGRGLDLHLGARAVFRNPTPGADPRRLVVFGDSCAHFRWDVRTGMLTGLLAETFAEVHFLWSTGIDWDYVAAVRPDVVITEIAERFMAELPPFGYSHARLEETVRARKDLG</sequence>
<dbReference type="GO" id="GO:0016740">
    <property type="term" value="F:transferase activity"/>
    <property type="evidence" value="ECO:0007669"/>
    <property type="project" value="UniProtKB-KW"/>
</dbReference>
<protein>
    <recommendedName>
        <fullName evidence="7">AlgX/AlgJ SGNH hydrolase-like domain-containing protein</fullName>
    </recommendedName>
</protein>
<dbReference type="Pfam" id="PF16822">
    <property type="entry name" value="ALGX"/>
    <property type="match status" value="1"/>
</dbReference>
<dbReference type="GO" id="GO:0042597">
    <property type="term" value="C:periplasmic space"/>
    <property type="evidence" value="ECO:0007669"/>
    <property type="project" value="UniProtKB-SubCell"/>
</dbReference>
<proteinExistence type="predicted"/>
<evidence type="ECO:0000256" key="2">
    <source>
        <dbReference type="ARBA" id="ARBA00005182"/>
    </source>
</evidence>
<dbReference type="Proteomes" id="UP000286997">
    <property type="component" value="Unassembled WGS sequence"/>
</dbReference>
<keyword evidence="5" id="KW-0574">Periplasm</keyword>
<evidence type="ECO:0000256" key="1">
    <source>
        <dbReference type="ARBA" id="ARBA00004418"/>
    </source>
</evidence>
<keyword evidence="6" id="KW-0016">Alginate biosynthesis</keyword>
<reference evidence="8 9" key="1">
    <citation type="submission" date="2019-01" db="EMBL/GenBank/DDBJ databases">
        <authorList>
            <person name="Chen W.-M."/>
        </authorList>
    </citation>
    <scope>NUCLEOTIDE SEQUENCE [LARGE SCALE GENOMIC DNA]</scope>
    <source>
        <strain evidence="8 9">TER-1</strain>
    </source>
</reference>
<evidence type="ECO:0000313" key="9">
    <source>
        <dbReference type="Proteomes" id="UP000286997"/>
    </source>
</evidence>
<accession>A0A3S2VR49</accession>
<dbReference type="AlphaFoldDB" id="A0A3S2VR49"/>
<evidence type="ECO:0000313" key="8">
    <source>
        <dbReference type="EMBL" id="RVU15225.1"/>
    </source>
</evidence>
<dbReference type="InterPro" id="IPR031811">
    <property type="entry name" value="ALGX/ALGJ_SGNH-like"/>
</dbReference>
<dbReference type="UniPathway" id="UPA00286"/>
<keyword evidence="9" id="KW-1185">Reference proteome</keyword>
<dbReference type="EMBL" id="SACP01000023">
    <property type="protein sequence ID" value="RVU15225.1"/>
    <property type="molecule type" value="Genomic_DNA"/>
</dbReference>
<evidence type="ECO:0000256" key="3">
    <source>
        <dbReference type="ARBA" id="ARBA00022679"/>
    </source>
</evidence>